<protein>
    <submittedName>
        <fullName evidence="2">Uncharacterized protein</fullName>
    </submittedName>
</protein>
<gene>
    <name evidence="2" type="ORF">SCUCBS95973_009821</name>
</gene>
<feature type="compositionally biased region" description="Low complexity" evidence="1">
    <location>
        <begin position="24"/>
        <end position="39"/>
    </location>
</feature>
<dbReference type="Proteomes" id="UP001642405">
    <property type="component" value="Unassembled WGS sequence"/>
</dbReference>
<reference evidence="2 3" key="1">
    <citation type="submission" date="2024-01" db="EMBL/GenBank/DDBJ databases">
        <authorList>
            <person name="Allen C."/>
            <person name="Tagirdzhanova G."/>
        </authorList>
    </citation>
    <scope>NUCLEOTIDE SEQUENCE [LARGE SCALE GENOMIC DNA]</scope>
</reference>
<feature type="region of interest" description="Disordered" evidence="1">
    <location>
        <begin position="70"/>
        <end position="89"/>
    </location>
</feature>
<evidence type="ECO:0000313" key="3">
    <source>
        <dbReference type="Proteomes" id="UP001642405"/>
    </source>
</evidence>
<sequence>MPDHQNPFSSAKYYESYSFGTKPSASSSGYSYASSSSSGTPGGRGIDSWMDNFKGSAMPSWSTVATSSFSTSFTSTANPWATPSSSKKP</sequence>
<evidence type="ECO:0000313" key="2">
    <source>
        <dbReference type="EMBL" id="CAK7237065.1"/>
    </source>
</evidence>
<organism evidence="2 3">
    <name type="scientific">Sporothrix curviconia</name>
    <dbReference type="NCBI Taxonomy" id="1260050"/>
    <lineage>
        <taxon>Eukaryota</taxon>
        <taxon>Fungi</taxon>
        <taxon>Dikarya</taxon>
        <taxon>Ascomycota</taxon>
        <taxon>Pezizomycotina</taxon>
        <taxon>Sordariomycetes</taxon>
        <taxon>Sordariomycetidae</taxon>
        <taxon>Ophiostomatales</taxon>
        <taxon>Ophiostomataceae</taxon>
        <taxon>Sporothrix</taxon>
    </lineage>
</organism>
<comment type="caution">
    <text evidence="2">The sequence shown here is derived from an EMBL/GenBank/DDBJ whole genome shotgun (WGS) entry which is preliminary data.</text>
</comment>
<evidence type="ECO:0000256" key="1">
    <source>
        <dbReference type="SAM" id="MobiDB-lite"/>
    </source>
</evidence>
<dbReference type="EMBL" id="CAWUHB010000133">
    <property type="protein sequence ID" value="CAK7237065.1"/>
    <property type="molecule type" value="Genomic_DNA"/>
</dbReference>
<name>A0ABP0D1S3_9PEZI</name>
<feature type="compositionally biased region" description="Polar residues" evidence="1">
    <location>
        <begin position="78"/>
        <end position="89"/>
    </location>
</feature>
<accession>A0ABP0D1S3</accession>
<feature type="region of interest" description="Disordered" evidence="1">
    <location>
        <begin position="20"/>
        <end position="49"/>
    </location>
</feature>
<keyword evidence="3" id="KW-1185">Reference proteome</keyword>
<proteinExistence type="predicted"/>